<reference evidence="3" key="1">
    <citation type="journal article" date="2023" name="Plant J.">
        <title>Genome sequences and population genomics provide insights into the demographic history, inbreeding, and mutation load of two 'living fossil' tree species of Dipteronia.</title>
        <authorList>
            <person name="Feng Y."/>
            <person name="Comes H.P."/>
            <person name="Chen J."/>
            <person name="Zhu S."/>
            <person name="Lu R."/>
            <person name="Zhang X."/>
            <person name="Li P."/>
            <person name="Qiu J."/>
            <person name="Olsen K.M."/>
            <person name="Qiu Y."/>
        </authorList>
    </citation>
    <scope>NUCLEOTIDE SEQUENCE</scope>
    <source>
        <strain evidence="3">NBL</strain>
    </source>
</reference>
<dbReference type="PANTHER" id="PTHR36595">
    <property type="entry name" value="TRANSMEMBRANE PROTEIN"/>
    <property type="match status" value="1"/>
</dbReference>
<proteinExistence type="predicted"/>
<keyword evidence="2" id="KW-1133">Transmembrane helix</keyword>
<feature type="transmembrane region" description="Helical" evidence="2">
    <location>
        <begin position="46"/>
        <end position="63"/>
    </location>
</feature>
<dbReference type="EMBL" id="JANJYJ010000002">
    <property type="protein sequence ID" value="KAK3224778.1"/>
    <property type="molecule type" value="Genomic_DNA"/>
</dbReference>
<keyword evidence="2" id="KW-0812">Transmembrane</keyword>
<dbReference type="AlphaFoldDB" id="A0AAE0AVR8"/>
<evidence type="ECO:0000313" key="3">
    <source>
        <dbReference type="EMBL" id="KAK3224778.1"/>
    </source>
</evidence>
<organism evidence="3 4">
    <name type="scientific">Dipteronia sinensis</name>
    <dbReference type="NCBI Taxonomy" id="43782"/>
    <lineage>
        <taxon>Eukaryota</taxon>
        <taxon>Viridiplantae</taxon>
        <taxon>Streptophyta</taxon>
        <taxon>Embryophyta</taxon>
        <taxon>Tracheophyta</taxon>
        <taxon>Spermatophyta</taxon>
        <taxon>Magnoliopsida</taxon>
        <taxon>eudicotyledons</taxon>
        <taxon>Gunneridae</taxon>
        <taxon>Pentapetalae</taxon>
        <taxon>rosids</taxon>
        <taxon>malvids</taxon>
        <taxon>Sapindales</taxon>
        <taxon>Sapindaceae</taxon>
        <taxon>Hippocastanoideae</taxon>
        <taxon>Acereae</taxon>
        <taxon>Dipteronia</taxon>
    </lineage>
</organism>
<protein>
    <submittedName>
        <fullName evidence="3">Uncharacterized protein</fullName>
    </submittedName>
</protein>
<keyword evidence="2" id="KW-0472">Membrane</keyword>
<accession>A0AAE0AVR8</accession>
<feature type="region of interest" description="Disordered" evidence="1">
    <location>
        <begin position="89"/>
        <end position="129"/>
    </location>
</feature>
<evidence type="ECO:0000256" key="2">
    <source>
        <dbReference type="SAM" id="Phobius"/>
    </source>
</evidence>
<sequence>MYTHMKIPRIPVSAFLILFLASILVLNNPLTSILNRHIQFLSSSPLLFSLFNTIIFSIIIGSYKPYTNEVGQDLTCLYYSHEVGEETQDYIKGNSDEEEDNYEEYHGSDGYEEDDDDSGSVNEVGWADEEGYDDNLQKRIDEVGWADEEGHDDNLQKRIEDFIAKVTNGWKEENLREKIYPS</sequence>
<keyword evidence="4" id="KW-1185">Reference proteome</keyword>
<gene>
    <name evidence="3" type="ORF">Dsin_004640</name>
</gene>
<comment type="caution">
    <text evidence="3">The sequence shown here is derived from an EMBL/GenBank/DDBJ whole genome shotgun (WGS) entry which is preliminary data.</text>
</comment>
<evidence type="ECO:0000313" key="4">
    <source>
        <dbReference type="Proteomes" id="UP001281410"/>
    </source>
</evidence>
<name>A0AAE0AVR8_9ROSI</name>
<evidence type="ECO:0000256" key="1">
    <source>
        <dbReference type="SAM" id="MobiDB-lite"/>
    </source>
</evidence>
<dbReference type="Proteomes" id="UP001281410">
    <property type="component" value="Unassembled WGS sequence"/>
</dbReference>
<feature type="transmembrane region" description="Helical" evidence="2">
    <location>
        <begin position="7"/>
        <end position="26"/>
    </location>
</feature>
<dbReference type="PANTHER" id="PTHR36595:SF3">
    <property type="entry name" value="TRANSMEMBRANE PROTEIN"/>
    <property type="match status" value="1"/>
</dbReference>